<reference evidence="1" key="1">
    <citation type="journal article" date="2023" name="Mol. Biol. Evol.">
        <title>Third-Generation Sequencing Reveals the Adaptive Role of the Epigenome in Three Deep-Sea Polychaetes.</title>
        <authorList>
            <person name="Perez M."/>
            <person name="Aroh O."/>
            <person name="Sun Y."/>
            <person name="Lan Y."/>
            <person name="Juniper S.K."/>
            <person name="Young C.R."/>
            <person name="Angers B."/>
            <person name="Qian P.Y."/>
        </authorList>
    </citation>
    <scope>NUCLEOTIDE SEQUENCE</scope>
    <source>
        <strain evidence="1">R07B-5</strain>
    </source>
</reference>
<accession>A0AAD9KQ83</accession>
<sequence length="194" mass="21108">MIPALRLTSLSLSPGQRYFTSVTACNQRALCTTAVSDGVISDDTPPVPGWLLDGFSGEDADFQSSRTTLSAHWVDFYDLESGLLSMEWRGGTRPGQGDIFPPTKLVVTNKASVTLLQPLPLDKTIYVTLKVFNKAGQWVERTSDGIQIDVTAPVESQQVRLSESSGSFNEDSQVSLFSSRFPLVRAEVGHNAIP</sequence>
<name>A0AAD9KQ83_RIDPI</name>
<comment type="caution">
    <text evidence="1">The sequence shown here is derived from an EMBL/GenBank/DDBJ whole genome shotgun (WGS) entry which is preliminary data.</text>
</comment>
<dbReference type="EMBL" id="JAODUO010000714">
    <property type="protein sequence ID" value="KAK2175668.1"/>
    <property type="molecule type" value="Genomic_DNA"/>
</dbReference>
<protein>
    <submittedName>
        <fullName evidence="1">Uncharacterized protein</fullName>
    </submittedName>
</protein>
<evidence type="ECO:0000313" key="1">
    <source>
        <dbReference type="EMBL" id="KAK2175668.1"/>
    </source>
</evidence>
<proteinExistence type="predicted"/>
<keyword evidence="2" id="KW-1185">Reference proteome</keyword>
<dbReference type="AlphaFoldDB" id="A0AAD9KQ83"/>
<dbReference type="PANTHER" id="PTHR16897">
    <property type="entry name" value="OS10G0105400 PROTEIN"/>
    <property type="match status" value="1"/>
</dbReference>
<organism evidence="1 2">
    <name type="scientific">Ridgeia piscesae</name>
    <name type="common">Tubeworm</name>
    <dbReference type="NCBI Taxonomy" id="27915"/>
    <lineage>
        <taxon>Eukaryota</taxon>
        <taxon>Metazoa</taxon>
        <taxon>Spiralia</taxon>
        <taxon>Lophotrochozoa</taxon>
        <taxon>Annelida</taxon>
        <taxon>Polychaeta</taxon>
        <taxon>Sedentaria</taxon>
        <taxon>Canalipalpata</taxon>
        <taxon>Sabellida</taxon>
        <taxon>Siboglinidae</taxon>
        <taxon>Ridgeia</taxon>
    </lineage>
</organism>
<gene>
    <name evidence="1" type="ORF">NP493_715g01007</name>
</gene>
<evidence type="ECO:0000313" key="2">
    <source>
        <dbReference type="Proteomes" id="UP001209878"/>
    </source>
</evidence>
<dbReference type="Proteomes" id="UP001209878">
    <property type="component" value="Unassembled WGS sequence"/>
</dbReference>
<dbReference type="PANTHER" id="PTHR16897:SF2">
    <property type="entry name" value="OS03G0226600 PROTEIN"/>
    <property type="match status" value="1"/>
</dbReference>